<dbReference type="OrthoDB" id="9814591at2"/>
<evidence type="ECO:0000256" key="6">
    <source>
        <dbReference type="ARBA" id="ARBA00023316"/>
    </source>
</evidence>
<dbReference type="NCBIfam" id="TIGR00247">
    <property type="entry name" value="endolytic transglycosylase MltG"/>
    <property type="match status" value="1"/>
</dbReference>
<dbReference type="CDD" id="cd08010">
    <property type="entry name" value="MltG_like"/>
    <property type="match status" value="1"/>
</dbReference>
<comment type="subcellular location">
    <subcellularLocation>
        <location evidence="7">Cell membrane</location>
        <topology evidence="7">Single-pass membrane protein</topology>
    </subcellularLocation>
</comment>
<comment type="catalytic activity">
    <reaction evidence="7">
        <text>a peptidoglycan chain = a peptidoglycan chain with N-acetyl-1,6-anhydromuramyl-[peptide] at the reducing end + a peptidoglycan chain with N-acetylglucosamine at the non-reducing end.</text>
        <dbReference type="EC" id="4.2.2.29"/>
    </reaction>
</comment>
<dbReference type="InterPro" id="IPR003770">
    <property type="entry name" value="MLTG-like"/>
</dbReference>
<dbReference type="EC" id="4.2.2.29" evidence="7"/>
<evidence type="ECO:0000256" key="7">
    <source>
        <dbReference type="HAMAP-Rule" id="MF_02065"/>
    </source>
</evidence>
<keyword evidence="6 7" id="KW-0961">Cell wall biogenesis/degradation</keyword>
<keyword evidence="4 7" id="KW-0472">Membrane</keyword>
<dbReference type="EMBL" id="NMQW01000012">
    <property type="protein sequence ID" value="OXM86793.1"/>
    <property type="molecule type" value="Genomic_DNA"/>
</dbReference>
<dbReference type="Gene3D" id="3.30.160.60">
    <property type="entry name" value="Classic Zinc Finger"/>
    <property type="match status" value="1"/>
</dbReference>
<reference evidence="8 9" key="1">
    <citation type="submission" date="2017-07" db="EMBL/GenBank/DDBJ databases">
        <title>Genome sequencing and assembly of Paenibacillus rigui.</title>
        <authorList>
            <person name="Mayilraj S."/>
        </authorList>
    </citation>
    <scope>NUCLEOTIDE SEQUENCE [LARGE SCALE GENOMIC DNA]</scope>
    <source>
        <strain evidence="8 9">JCM 16352</strain>
    </source>
</reference>
<protein>
    <recommendedName>
        <fullName evidence="7">Endolytic murein transglycosylase</fullName>
        <ecNumber evidence="7">4.2.2.29</ecNumber>
    </recommendedName>
    <alternativeName>
        <fullName evidence="7">Peptidoglycan lytic transglycosylase</fullName>
    </alternativeName>
    <alternativeName>
        <fullName evidence="7">Peptidoglycan polymerization terminase</fullName>
    </alternativeName>
</protein>
<dbReference type="HAMAP" id="MF_02065">
    <property type="entry name" value="MltG"/>
    <property type="match status" value="1"/>
</dbReference>
<dbReference type="GO" id="GO:0009252">
    <property type="term" value="P:peptidoglycan biosynthetic process"/>
    <property type="evidence" value="ECO:0007669"/>
    <property type="project" value="UniProtKB-UniRule"/>
</dbReference>
<name>A0A229UTY2_9BACL</name>
<dbReference type="GO" id="GO:0071555">
    <property type="term" value="P:cell wall organization"/>
    <property type="evidence" value="ECO:0007669"/>
    <property type="project" value="UniProtKB-KW"/>
</dbReference>
<gene>
    <name evidence="7" type="primary">mltG</name>
    <name evidence="8" type="ORF">CF651_08050</name>
</gene>
<dbReference type="RefSeq" id="WP_094014341.1">
    <property type="nucleotide sequence ID" value="NZ_NMQW01000012.1"/>
</dbReference>
<sequence length="355" mass="39938">MEGRKRLTVTKRIVLAIVILILICLGGAGWLIGRAMQPTPSSSESERVTIAPGTGPVKIAGALEQSGIIRNAQVFTYYLKYKEQGSKFQAGEYEMHPGMTYAEIIDMLNKGLVVKEQGTKLTVPEGFTVRQTADKIQQQFGIDSASLLQAAQQYTEFTAKSFAQIPKQPQLKNRLEGYLFPETYEWAKDTKPEEMLDRMMLELDKKLESLPEHWEQSLASKGLTFHQMMTVASLIEREVAVEEERPLVAGVIYNRLKKGMPLQIDATVQYLFDKPKDRLFEKDLQLESPYNTYLHSGLPPGPIASPSLASIQAAIFPEETKYLFYVTKKDGSKGHLFAETYEQHQQNIAASKKNP</sequence>
<evidence type="ECO:0000256" key="5">
    <source>
        <dbReference type="ARBA" id="ARBA00023239"/>
    </source>
</evidence>
<evidence type="ECO:0000313" key="8">
    <source>
        <dbReference type="EMBL" id="OXM86793.1"/>
    </source>
</evidence>
<dbReference type="Pfam" id="PF02618">
    <property type="entry name" value="YceG"/>
    <property type="match status" value="1"/>
</dbReference>
<keyword evidence="1 7" id="KW-1003">Cell membrane</keyword>
<dbReference type="GO" id="GO:0005886">
    <property type="term" value="C:plasma membrane"/>
    <property type="evidence" value="ECO:0007669"/>
    <property type="project" value="UniProtKB-SubCell"/>
</dbReference>
<comment type="function">
    <text evidence="7">Functions as a peptidoglycan terminase that cleaves nascent peptidoglycan strands endolytically to terminate their elongation.</text>
</comment>
<keyword evidence="2 7" id="KW-0812">Transmembrane</keyword>
<evidence type="ECO:0000256" key="3">
    <source>
        <dbReference type="ARBA" id="ARBA00022989"/>
    </source>
</evidence>
<dbReference type="Gene3D" id="3.30.1490.480">
    <property type="entry name" value="Endolytic murein transglycosylase"/>
    <property type="match status" value="1"/>
</dbReference>
<feature type="site" description="Important for catalytic activity" evidence="7">
    <location>
        <position position="238"/>
    </location>
</feature>
<dbReference type="AlphaFoldDB" id="A0A229UTY2"/>
<comment type="caution">
    <text evidence="8">The sequence shown here is derived from an EMBL/GenBank/DDBJ whole genome shotgun (WGS) entry which is preliminary data.</text>
</comment>
<organism evidence="8 9">
    <name type="scientific">Paenibacillus rigui</name>
    <dbReference type="NCBI Taxonomy" id="554312"/>
    <lineage>
        <taxon>Bacteria</taxon>
        <taxon>Bacillati</taxon>
        <taxon>Bacillota</taxon>
        <taxon>Bacilli</taxon>
        <taxon>Bacillales</taxon>
        <taxon>Paenibacillaceae</taxon>
        <taxon>Paenibacillus</taxon>
    </lineage>
</organism>
<keyword evidence="9" id="KW-1185">Reference proteome</keyword>
<dbReference type="GO" id="GO:0008932">
    <property type="term" value="F:lytic endotransglycosylase activity"/>
    <property type="evidence" value="ECO:0007669"/>
    <property type="project" value="UniProtKB-UniRule"/>
</dbReference>
<dbReference type="PANTHER" id="PTHR30518">
    <property type="entry name" value="ENDOLYTIC MUREIN TRANSGLYCOSYLASE"/>
    <property type="match status" value="1"/>
</dbReference>
<comment type="similarity">
    <text evidence="7">Belongs to the transglycosylase MltG family.</text>
</comment>
<keyword evidence="5 7" id="KW-0456">Lyase</keyword>
<evidence type="ECO:0000256" key="1">
    <source>
        <dbReference type="ARBA" id="ARBA00022475"/>
    </source>
</evidence>
<evidence type="ECO:0000313" key="9">
    <source>
        <dbReference type="Proteomes" id="UP000215509"/>
    </source>
</evidence>
<dbReference type="PANTHER" id="PTHR30518:SF2">
    <property type="entry name" value="ENDOLYTIC MUREIN TRANSGLYCOSYLASE"/>
    <property type="match status" value="1"/>
</dbReference>
<proteinExistence type="inferred from homology"/>
<keyword evidence="3 7" id="KW-1133">Transmembrane helix</keyword>
<accession>A0A229UTY2</accession>
<evidence type="ECO:0000256" key="4">
    <source>
        <dbReference type="ARBA" id="ARBA00023136"/>
    </source>
</evidence>
<feature type="transmembrane region" description="Helical" evidence="7">
    <location>
        <begin position="12"/>
        <end position="33"/>
    </location>
</feature>
<evidence type="ECO:0000256" key="2">
    <source>
        <dbReference type="ARBA" id="ARBA00022692"/>
    </source>
</evidence>
<dbReference type="Proteomes" id="UP000215509">
    <property type="component" value="Unassembled WGS sequence"/>
</dbReference>